<dbReference type="AlphaFoldDB" id="A0A4W2FTG9"/>
<sequence>MKIETKINKYDLIKLKSCCTAKETINKMKRQPTELEKIFANEATDEGLISKIYKQLMQLSIKKQPNQNIGRRSKQTFLQKRYTAG</sequence>
<evidence type="ECO:0000313" key="1">
    <source>
        <dbReference type="Ensembl" id="ENSBIXP00005009094.1"/>
    </source>
</evidence>
<proteinExistence type="predicted"/>
<reference evidence="1 2" key="1">
    <citation type="submission" date="2018-11" db="EMBL/GenBank/DDBJ databases">
        <title>Haplotype-resolved cattle genomes.</title>
        <authorList>
            <person name="Low W.Y."/>
            <person name="Tearle R."/>
            <person name="Bickhart D.M."/>
            <person name="Rosen B.D."/>
            <person name="Koren S."/>
            <person name="Rhie A."/>
            <person name="Hiendleder S."/>
            <person name="Phillippy A.M."/>
            <person name="Smith T.P.L."/>
            <person name="Williams J.L."/>
        </authorList>
    </citation>
    <scope>NUCLEOTIDE SEQUENCE [LARGE SCALE GENOMIC DNA]</scope>
</reference>
<protein>
    <submittedName>
        <fullName evidence="1">Uncharacterized protein</fullName>
    </submittedName>
</protein>
<name>A0A4W2FTG9_BOBOX</name>
<reference evidence="1" key="2">
    <citation type="submission" date="2025-08" db="UniProtKB">
        <authorList>
            <consortium name="Ensembl"/>
        </authorList>
    </citation>
    <scope>IDENTIFICATION</scope>
</reference>
<accession>A0A4W2FTG9</accession>
<evidence type="ECO:0000313" key="2">
    <source>
        <dbReference type="Proteomes" id="UP000429181"/>
    </source>
</evidence>
<organism evidence="1 2">
    <name type="scientific">Bos indicus x Bos taurus</name>
    <name type="common">Hybrid cattle</name>
    <dbReference type="NCBI Taxonomy" id="30522"/>
    <lineage>
        <taxon>Eukaryota</taxon>
        <taxon>Metazoa</taxon>
        <taxon>Chordata</taxon>
        <taxon>Craniata</taxon>
        <taxon>Vertebrata</taxon>
        <taxon>Euteleostomi</taxon>
        <taxon>Mammalia</taxon>
        <taxon>Eutheria</taxon>
        <taxon>Laurasiatheria</taxon>
        <taxon>Artiodactyla</taxon>
        <taxon>Ruminantia</taxon>
        <taxon>Pecora</taxon>
        <taxon>Bovidae</taxon>
        <taxon>Bovinae</taxon>
        <taxon>Bos</taxon>
    </lineage>
</organism>
<dbReference type="Ensembl" id="ENSBIXT00005016900.1">
    <property type="protein sequence ID" value="ENSBIXP00005009094.1"/>
    <property type="gene ID" value="ENSBIXG00005001820.1"/>
</dbReference>
<dbReference type="GeneTree" id="ENSGT00970000197082"/>
<dbReference type="Proteomes" id="UP000429181">
    <property type="component" value="Chromosome 4"/>
</dbReference>